<gene>
    <name evidence="3" type="ORF">NHG85_15430</name>
</gene>
<organism evidence="3 4">
    <name type="scientific">Limimaricola litoreus</name>
    <dbReference type="NCBI Taxonomy" id="2955316"/>
    <lineage>
        <taxon>Bacteria</taxon>
        <taxon>Pseudomonadati</taxon>
        <taxon>Pseudomonadota</taxon>
        <taxon>Alphaproteobacteria</taxon>
        <taxon>Rhodobacterales</taxon>
        <taxon>Paracoccaceae</taxon>
        <taxon>Limimaricola</taxon>
    </lineage>
</organism>
<dbReference type="InterPro" id="IPR006076">
    <property type="entry name" value="FAD-dep_OxRdtase"/>
</dbReference>
<dbReference type="InterPro" id="IPR036188">
    <property type="entry name" value="FAD/NAD-bd_sf"/>
</dbReference>
<name>A0A9X2FQS5_9RHOB</name>
<reference evidence="3" key="1">
    <citation type="submission" date="2022-06" db="EMBL/GenBank/DDBJ databases">
        <title>Limimaricola sediminis sp. nov., isolated from an intertidal sediment.</title>
        <authorList>
            <person name="Shao X."/>
        </authorList>
    </citation>
    <scope>NUCLEOTIDE SEQUENCE</scope>
    <source>
        <strain evidence="3">ASW11-118</strain>
    </source>
</reference>
<dbReference type="EMBL" id="JAMYXC010000240">
    <property type="protein sequence ID" value="MCP1169901.1"/>
    <property type="molecule type" value="Genomic_DNA"/>
</dbReference>
<dbReference type="GO" id="GO:0005737">
    <property type="term" value="C:cytoplasm"/>
    <property type="evidence" value="ECO:0007669"/>
    <property type="project" value="TreeGrafter"/>
</dbReference>
<dbReference type="SUPFAM" id="SSF51905">
    <property type="entry name" value="FAD/NAD(P)-binding domain"/>
    <property type="match status" value="1"/>
</dbReference>
<evidence type="ECO:0000313" key="3">
    <source>
        <dbReference type="EMBL" id="MCP1169901.1"/>
    </source>
</evidence>
<dbReference type="SUPFAM" id="SSF54373">
    <property type="entry name" value="FAD-linked reductases, C-terminal domain"/>
    <property type="match status" value="1"/>
</dbReference>
<protein>
    <submittedName>
        <fullName evidence="3">FAD-binding oxidoreductase</fullName>
    </submittedName>
</protein>
<evidence type="ECO:0000313" key="4">
    <source>
        <dbReference type="Proteomes" id="UP001139477"/>
    </source>
</evidence>
<dbReference type="GO" id="GO:0016491">
    <property type="term" value="F:oxidoreductase activity"/>
    <property type="evidence" value="ECO:0007669"/>
    <property type="project" value="UniProtKB-KW"/>
</dbReference>
<keyword evidence="4" id="KW-1185">Reference proteome</keyword>
<dbReference type="Gene3D" id="3.30.9.10">
    <property type="entry name" value="D-Amino Acid Oxidase, subunit A, domain 2"/>
    <property type="match status" value="1"/>
</dbReference>
<keyword evidence="1" id="KW-0560">Oxidoreductase</keyword>
<dbReference type="PANTHER" id="PTHR13847">
    <property type="entry name" value="SARCOSINE DEHYDROGENASE-RELATED"/>
    <property type="match status" value="1"/>
</dbReference>
<feature type="non-terminal residue" evidence="3">
    <location>
        <position position="1"/>
    </location>
</feature>
<dbReference type="Proteomes" id="UP001139477">
    <property type="component" value="Unassembled WGS sequence"/>
</dbReference>
<comment type="caution">
    <text evidence="3">The sequence shown here is derived from an EMBL/GenBank/DDBJ whole genome shotgun (WGS) entry which is preliminary data.</text>
</comment>
<accession>A0A9X2FQS5</accession>
<sequence length="233" mass="24505">GPEVAGATYSALDGDVNPLRLLAALRGAVTALGGRIETGARVNRVSPVSGGGFDLALDGGGMRRAGRVVLCAGLGSAKLAEQLGFHTRVRPQRGEMLITEKIRDRLPVLSSTIRQVNEGGIQIGGTKADAGFDDHESLQIMSDLARHAVAVFPALADLRVVRAWGSLRVMTPDGYPVYARAPEHPGAFLVTCHSGVTLAPMHATALADWIEGKAEAPDLEMFDDTRFALSDAA</sequence>
<evidence type="ECO:0000256" key="1">
    <source>
        <dbReference type="ARBA" id="ARBA00023002"/>
    </source>
</evidence>
<proteinExistence type="predicted"/>
<dbReference type="RefSeq" id="WP_253333939.1">
    <property type="nucleotide sequence ID" value="NZ_JAMYXC010000240.1"/>
</dbReference>
<feature type="domain" description="FAD dependent oxidoreductase" evidence="2">
    <location>
        <begin position="3"/>
        <end position="209"/>
    </location>
</feature>
<evidence type="ECO:0000259" key="2">
    <source>
        <dbReference type="Pfam" id="PF01266"/>
    </source>
</evidence>
<dbReference type="Pfam" id="PF01266">
    <property type="entry name" value="DAO"/>
    <property type="match status" value="1"/>
</dbReference>
<dbReference type="AlphaFoldDB" id="A0A9X2FQS5"/>
<dbReference type="Gene3D" id="3.50.50.60">
    <property type="entry name" value="FAD/NAD(P)-binding domain"/>
    <property type="match status" value="1"/>
</dbReference>